<reference evidence="2 3" key="1">
    <citation type="submission" date="2018-05" db="EMBL/GenBank/DDBJ databases">
        <title>Genomic Encyclopedia of Archaeal and Bacterial Type Strains, Phase II (KMG-II): from individual species to whole genera.</title>
        <authorList>
            <person name="Goeker M."/>
        </authorList>
    </citation>
    <scope>NUCLEOTIDE SEQUENCE [LARGE SCALE GENOMIC DNA]</scope>
    <source>
        <strain evidence="2 3">DSM 45184</strain>
    </source>
</reference>
<proteinExistence type="predicted"/>
<dbReference type="PANTHER" id="PTHR22642">
    <property type="entry name" value="IMIDAZOLONEPROPIONASE"/>
    <property type="match status" value="1"/>
</dbReference>
<feature type="domain" description="Amidohydrolase 3" evidence="1">
    <location>
        <begin position="74"/>
        <end position="565"/>
    </location>
</feature>
<dbReference type="PANTHER" id="PTHR22642:SF2">
    <property type="entry name" value="PROTEIN LONG AFTER FAR-RED 3"/>
    <property type="match status" value="1"/>
</dbReference>
<dbReference type="Proteomes" id="UP000245697">
    <property type="component" value="Unassembled WGS sequence"/>
</dbReference>
<evidence type="ECO:0000259" key="1">
    <source>
        <dbReference type="Pfam" id="PF07969"/>
    </source>
</evidence>
<dbReference type="InterPro" id="IPR033932">
    <property type="entry name" value="YtcJ-like"/>
</dbReference>
<comment type="caution">
    <text evidence="2">The sequence shown here is derived from an EMBL/GenBank/DDBJ whole genome shotgun (WGS) entry which is preliminary data.</text>
</comment>
<dbReference type="SUPFAM" id="SSF51338">
    <property type="entry name" value="Composite domain of metallo-dependent hydrolases"/>
    <property type="match status" value="1"/>
</dbReference>
<dbReference type="InterPro" id="IPR011059">
    <property type="entry name" value="Metal-dep_hydrolase_composite"/>
</dbReference>
<accession>A0A316FV09</accession>
<dbReference type="GO" id="GO:0016810">
    <property type="term" value="F:hydrolase activity, acting on carbon-nitrogen (but not peptide) bonds"/>
    <property type="evidence" value="ECO:0007669"/>
    <property type="project" value="InterPro"/>
</dbReference>
<dbReference type="EMBL" id="QGGR01000001">
    <property type="protein sequence ID" value="PWK52571.1"/>
    <property type="molecule type" value="Genomic_DNA"/>
</dbReference>
<dbReference type="CDD" id="cd01300">
    <property type="entry name" value="YtcJ_like"/>
    <property type="match status" value="1"/>
</dbReference>
<dbReference type="InterPro" id="IPR013108">
    <property type="entry name" value="Amidohydro_3"/>
</dbReference>
<name>A0A316FV09_9ACTN</name>
<evidence type="ECO:0000313" key="3">
    <source>
        <dbReference type="Proteomes" id="UP000245697"/>
    </source>
</evidence>
<dbReference type="SUPFAM" id="SSF51556">
    <property type="entry name" value="Metallo-dependent hydrolases"/>
    <property type="match status" value="1"/>
</dbReference>
<sequence length="567" mass="60697">MCPCRASRRPRLNGATTLPHRSDALMSDPFADLLFTGGPVFTAGGGPATAVAVRAGRIIAVGHDLRALAGPSTEVVDLAGRLLLPGFQDAHVHAVMGGVELNQCDLTETTDLDEYLRRVAVYAQQHPDAAWIVGGGWSMETFPGGVPTRELLDRVVPDRPVFLANRDHHGAWVNSRALKLAGITADTPDPAHGRIDRAPDGSPSGGLQEGAMELITPLLPEVTTADRIAGLERAQRLLHSLGVTAWQDAMVCATNGYPEVSDAYLAAASAGRLTATVVGALWWDRDRGPEQLPEIVTHRERLTVGRLRCDSVKLMLDGVAENFTAAMTEPYRDGCGCATGNRGLSFIDPALLRGYVTDLDALGFQVHFHALGDRAVRDALDAVAAARAANGFTDTRPHLAHLQVVHPDDVPRFRQLGATANLQAYWAAHEPQMDDLTIPFLDPALAARQYPFGDLWRSGAHLAAGSDWPVSTPDPLQAIHVAVNRVHQGEDYEPFLPAQRLDLATALTAYTAGSAYVNRLDDTGTIRPGNRADLVVLDRDPFAAPASEIASATAAGTWIDGRQVYAA</sequence>
<dbReference type="Pfam" id="PF07969">
    <property type="entry name" value="Amidohydro_3"/>
    <property type="match status" value="1"/>
</dbReference>
<dbReference type="AlphaFoldDB" id="A0A316FV09"/>
<dbReference type="Gene3D" id="3.10.310.70">
    <property type="match status" value="1"/>
</dbReference>
<protein>
    <recommendedName>
        <fullName evidence="1">Amidohydrolase 3 domain-containing protein</fullName>
    </recommendedName>
</protein>
<dbReference type="Gene3D" id="3.20.20.140">
    <property type="entry name" value="Metal-dependent hydrolases"/>
    <property type="match status" value="1"/>
</dbReference>
<evidence type="ECO:0000313" key="2">
    <source>
        <dbReference type="EMBL" id="PWK52571.1"/>
    </source>
</evidence>
<dbReference type="InterPro" id="IPR032466">
    <property type="entry name" value="Metal_Hydrolase"/>
</dbReference>
<dbReference type="Gene3D" id="2.30.40.10">
    <property type="entry name" value="Urease, subunit C, domain 1"/>
    <property type="match status" value="1"/>
</dbReference>
<keyword evidence="3" id="KW-1185">Reference proteome</keyword>
<gene>
    <name evidence="2" type="ORF">BC793_101580</name>
</gene>
<organism evidence="2 3">
    <name type="scientific">Actinoplanes xinjiangensis</name>
    <dbReference type="NCBI Taxonomy" id="512350"/>
    <lineage>
        <taxon>Bacteria</taxon>
        <taxon>Bacillati</taxon>
        <taxon>Actinomycetota</taxon>
        <taxon>Actinomycetes</taxon>
        <taxon>Micromonosporales</taxon>
        <taxon>Micromonosporaceae</taxon>
        <taxon>Actinoplanes</taxon>
    </lineage>
</organism>